<dbReference type="AlphaFoldDB" id="A0AA38R945"/>
<feature type="compositionally biased region" description="Basic residues" evidence="1">
    <location>
        <begin position="54"/>
        <end position="66"/>
    </location>
</feature>
<sequence>MEFSVEPRGLQFSGKDDGEGSRARAASPPIALPLANLPDHDGKFSSHFAAAAKGKARPRRRPRLGRRLLPSASQQVASSPSVGAMAEAFIEAEKPAEQPAANCDEEEPGSWQGDGDTKDEPVDDVSAVIHNLSDFLDSWDVDDELAKARSSSGGQGGARPSTGLMSF</sequence>
<name>A0AA38R945_9PEZI</name>
<comment type="caution">
    <text evidence="2">The sequence shown here is derived from an EMBL/GenBank/DDBJ whole genome shotgun (WGS) entry which is preliminary data.</text>
</comment>
<dbReference type="Proteomes" id="UP001174694">
    <property type="component" value="Unassembled WGS sequence"/>
</dbReference>
<reference evidence="2" key="1">
    <citation type="submission" date="2022-07" db="EMBL/GenBank/DDBJ databases">
        <title>Fungi with potential for degradation of polypropylene.</title>
        <authorList>
            <person name="Gostincar C."/>
        </authorList>
    </citation>
    <scope>NUCLEOTIDE SEQUENCE</scope>
    <source>
        <strain evidence="2">EXF-13308</strain>
    </source>
</reference>
<organism evidence="2 3">
    <name type="scientific">Pleurostoma richardsiae</name>
    <dbReference type="NCBI Taxonomy" id="41990"/>
    <lineage>
        <taxon>Eukaryota</taxon>
        <taxon>Fungi</taxon>
        <taxon>Dikarya</taxon>
        <taxon>Ascomycota</taxon>
        <taxon>Pezizomycotina</taxon>
        <taxon>Sordariomycetes</taxon>
        <taxon>Sordariomycetidae</taxon>
        <taxon>Calosphaeriales</taxon>
        <taxon>Pleurostomataceae</taxon>
        <taxon>Pleurostoma</taxon>
    </lineage>
</organism>
<dbReference type="EMBL" id="JANBVO010000029">
    <property type="protein sequence ID" value="KAJ9138608.1"/>
    <property type="molecule type" value="Genomic_DNA"/>
</dbReference>
<feature type="compositionally biased region" description="Low complexity" evidence="1">
    <location>
        <begin position="67"/>
        <end position="82"/>
    </location>
</feature>
<accession>A0AA38R945</accession>
<keyword evidence="3" id="KW-1185">Reference proteome</keyword>
<evidence type="ECO:0000313" key="2">
    <source>
        <dbReference type="EMBL" id="KAJ9138608.1"/>
    </source>
</evidence>
<gene>
    <name evidence="2" type="ORF">NKR23_g8307</name>
</gene>
<proteinExistence type="predicted"/>
<protein>
    <submittedName>
        <fullName evidence="2">Uncharacterized protein</fullName>
    </submittedName>
</protein>
<feature type="region of interest" description="Disordered" evidence="1">
    <location>
        <begin position="1"/>
        <end position="126"/>
    </location>
</feature>
<evidence type="ECO:0000313" key="3">
    <source>
        <dbReference type="Proteomes" id="UP001174694"/>
    </source>
</evidence>
<evidence type="ECO:0000256" key="1">
    <source>
        <dbReference type="SAM" id="MobiDB-lite"/>
    </source>
</evidence>
<feature type="region of interest" description="Disordered" evidence="1">
    <location>
        <begin position="146"/>
        <end position="167"/>
    </location>
</feature>